<organism evidence="1 2">
    <name type="scientific">Dendrobium catenatum</name>
    <dbReference type="NCBI Taxonomy" id="906689"/>
    <lineage>
        <taxon>Eukaryota</taxon>
        <taxon>Viridiplantae</taxon>
        <taxon>Streptophyta</taxon>
        <taxon>Embryophyta</taxon>
        <taxon>Tracheophyta</taxon>
        <taxon>Spermatophyta</taxon>
        <taxon>Magnoliopsida</taxon>
        <taxon>Liliopsida</taxon>
        <taxon>Asparagales</taxon>
        <taxon>Orchidaceae</taxon>
        <taxon>Epidendroideae</taxon>
        <taxon>Malaxideae</taxon>
        <taxon>Dendrobiinae</taxon>
        <taxon>Dendrobium</taxon>
    </lineage>
</organism>
<dbReference type="EMBL" id="KZ503436">
    <property type="protein sequence ID" value="PKU64132.1"/>
    <property type="molecule type" value="Genomic_DNA"/>
</dbReference>
<reference evidence="1 2" key="2">
    <citation type="journal article" date="2017" name="Nature">
        <title>The Apostasia genome and the evolution of orchids.</title>
        <authorList>
            <person name="Zhang G.Q."/>
            <person name="Liu K.W."/>
            <person name="Li Z."/>
            <person name="Lohaus R."/>
            <person name="Hsiao Y.Y."/>
            <person name="Niu S.C."/>
            <person name="Wang J.Y."/>
            <person name="Lin Y.C."/>
            <person name="Xu Q."/>
            <person name="Chen L.J."/>
            <person name="Yoshida K."/>
            <person name="Fujiwara S."/>
            <person name="Wang Z.W."/>
            <person name="Zhang Y.Q."/>
            <person name="Mitsuda N."/>
            <person name="Wang M."/>
            <person name="Liu G.H."/>
            <person name="Pecoraro L."/>
            <person name="Huang H.X."/>
            <person name="Xiao X.J."/>
            <person name="Lin M."/>
            <person name="Wu X.Y."/>
            <person name="Wu W.L."/>
            <person name="Chen Y.Y."/>
            <person name="Chang S.B."/>
            <person name="Sakamoto S."/>
            <person name="Ohme-Takagi M."/>
            <person name="Yagi M."/>
            <person name="Zeng S.J."/>
            <person name="Shen C.Y."/>
            <person name="Yeh C.M."/>
            <person name="Luo Y.B."/>
            <person name="Tsai W.C."/>
            <person name="Van de Peer Y."/>
            <person name="Liu Z.J."/>
        </authorList>
    </citation>
    <scope>NUCLEOTIDE SEQUENCE [LARGE SCALE GENOMIC DNA]</scope>
    <source>
        <tissue evidence="1">The whole plant</tissue>
    </source>
</reference>
<gene>
    <name evidence="1" type="ORF">MA16_Dca013388</name>
</gene>
<keyword evidence="2" id="KW-1185">Reference proteome</keyword>
<protein>
    <submittedName>
        <fullName evidence="1">Uncharacterized protein</fullName>
    </submittedName>
</protein>
<evidence type="ECO:0000313" key="1">
    <source>
        <dbReference type="EMBL" id="PKU64132.1"/>
    </source>
</evidence>
<name>A0A2I0VL37_9ASPA</name>
<dbReference type="Proteomes" id="UP000233837">
    <property type="component" value="Unassembled WGS sequence"/>
</dbReference>
<accession>A0A2I0VL37</accession>
<sequence length="221" mass="24377">MAPNIHRAASSAGGQTLGRRAIPTPFISTHPILSSSPLAFGDDAVLNKLDGKVCFFFKPLIINEGGLFNLKKPMEVIGKGKNINLDNSIIFKKMDSPTESFAMVKGAIDFQNMDEKMLAITTNQNIFSSSYITHCALNKNLPDMDFMMLNYNFSNNVPTQSIINSQKDGQIFMVEGNIGSDLSSKTNVEDGCIFEEGEWQHKVRQVGMTNDSKFPLKLSLS</sequence>
<proteinExistence type="predicted"/>
<dbReference type="AlphaFoldDB" id="A0A2I0VL37"/>
<evidence type="ECO:0000313" key="2">
    <source>
        <dbReference type="Proteomes" id="UP000233837"/>
    </source>
</evidence>
<reference evidence="1 2" key="1">
    <citation type="journal article" date="2016" name="Sci. Rep.">
        <title>The Dendrobium catenatum Lindl. genome sequence provides insights into polysaccharide synthase, floral development and adaptive evolution.</title>
        <authorList>
            <person name="Zhang G.Q."/>
            <person name="Xu Q."/>
            <person name="Bian C."/>
            <person name="Tsai W.C."/>
            <person name="Yeh C.M."/>
            <person name="Liu K.W."/>
            <person name="Yoshida K."/>
            <person name="Zhang L.S."/>
            <person name="Chang S.B."/>
            <person name="Chen F."/>
            <person name="Shi Y."/>
            <person name="Su Y.Y."/>
            <person name="Zhang Y.Q."/>
            <person name="Chen L.J."/>
            <person name="Yin Y."/>
            <person name="Lin M."/>
            <person name="Huang H."/>
            <person name="Deng H."/>
            <person name="Wang Z.W."/>
            <person name="Zhu S.L."/>
            <person name="Zhao X."/>
            <person name="Deng C."/>
            <person name="Niu S.C."/>
            <person name="Huang J."/>
            <person name="Wang M."/>
            <person name="Liu G.H."/>
            <person name="Yang H.J."/>
            <person name="Xiao X.J."/>
            <person name="Hsiao Y.Y."/>
            <person name="Wu W.L."/>
            <person name="Chen Y.Y."/>
            <person name="Mitsuda N."/>
            <person name="Ohme-Takagi M."/>
            <person name="Luo Y.B."/>
            <person name="Van de Peer Y."/>
            <person name="Liu Z.J."/>
        </authorList>
    </citation>
    <scope>NUCLEOTIDE SEQUENCE [LARGE SCALE GENOMIC DNA]</scope>
    <source>
        <tissue evidence="1">The whole plant</tissue>
    </source>
</reference>